<dbReference type="RefSeq" id="WP_008488229.1">
    <property type="nucleotide sequence ID" value="NZ_AMRG01000005.1"/>
</dbReference>
<evidence type="ECO:0000256" key="1">
    <source>
        <dbReference type="SAM" id="Phobius"/>
    </source>
</evidence>
<evidence type="ECO:0000313" key="3">
    <source>
        <dbReference type="Proteomes" id="UP000014115"/>
    </source>
</evidence>
<dbReference type="InterPro" id="IPR036259">
    <property type="entry name" value="MFS_trans_sf"/>
</dbReference>
<evidence type="ECO:0000313" key="2">
    <source>
        <dbReference type="EMBL" id="EKE84488.1"/>
    </source>
</evidence>
<dbReference type="PANTHER" id="PTHR23526:SF2">
    <property type="entry name" value="MAJOR FACILITATOR SUPERFAMILY (MFS) PROFILE DOMAIN-CONTAINING PROTEIN"/>
    <property type="match status" value="1"/>
</dbReference>
<dbReference type="eggNOG" id="COG2814">
    <property type="taxonomic scope" value="Bacteria"/>
</dbReference>
<feature type="transmembrane region" description="Helical" evidence="1">
    <location>
        <begin position="319"/>
        <end position="338"/>
    </location>
</feature>
<protein>
    <submittedName>
        <fullName evidence="2">Major facilitator superfamily permease</fullName>
    </submittedName>
</protein>
<accession>K2K9L0</accession>
<keyword evidence="1" id="KW-0812">Transmembrane</keyword>
<keyword evidence="1" id="KW-0472">Membrane</keyword>
<proteinExistence type="predicted"/>
<feature type="transmembrane region" description="Helical" evidence="1">
    <location>
        <begin position="344"/>
        <end position="365"/>
    </location>
</feature>
<dbReference type="STRING" id="740709.A10D4_05452"/>
<dbReference type="SUPFAM" id="SSF103473">
    <property type="entry name" value="MFS general substrate transporter"/>
    <property type="match status" value="1"/>
</dbReference>
<keyword evidence="1" id="KW-1133">Transmembrane helix</keyword>
<feature type="transmembrane region" description="Helical" evidence="1">
    <location>
        <begin position="283"/>
        <end position="307"/>
    </location>
</feature>
<dbReference type="AlphaFoldDB" id="K2K9L0"/>
<organism evidence="2 3">
    <name type="scientific">Idiomarina xiamenensis 10-D-4</name>
    <dbReference type="NCBI Taxonomy" id="740709"/>
    <lineage>
        <taxon>Bacteria</taxon>
        <taxon>Pseudomonadati</taxon>
        <taxon>Pseudomonadota</taxon>
        <taxon>Gammaproteobacteria</taxon>
        <taxon>Alteromonadales</taxon>
        <taxon>Idiomarinaceae</taxon>
        <taxon>Idiomarina</taxon>
    </lineage>
</organism>
<dbReference type="EMBL" id="AMRG01000005">
    <property type="protein sequence ID" value="EKE84488.1"/>
    <property type="molecule type" value="Genomic_DNA"/>
</dbReference>
<feature type="transmembrane region" description="Helical" evidence="1">
    <location>
        <begin position="61"/>
        <end position="82"/>
    </location>
</feature>
<dbReference type="InterPro" id="IPR052528">
    <property type="entry name" value="Sugar_transport-like"/>
</dbReference>
<feature type="transmembrane region" description="Helical" evidence="1">
    <location>
        <begin position="172"/>
        <end position="196"/>
    </location>
</feature>
<keyword evidence="3" id="KW-1185">Reference proteome</keyword>
<dbReference type="OrthoDB" id="1117124at2"/>
<dbReference type="PATRIC" id="fig|740709.3.peg.1111"/>
<dbReference type="Gene3D" id="1.20.1250.20">
    <property type="entry name" value="MFS general substrate transporter like domains"/>
    <property type="match status" value="1"/>
</dbReference>
<reference evidence="2 3" key="1">
    <citation type="journal article" date="2012" name="J. Bacteriol.">
        <title>Genome Sequence of Idiomarina xiamenensis Type Strain 10-D-4.</title>
        <authorList>
            <person name="Lai Q."/>
            <person name="Wang L."/>
            <person name="Wang W."/>
            <person name="Shao Z."/>
        </authorList>
    </citation>
    <scope>NUCLEOTIDE SEQUENCE [LARGE SCALE GENOMIC DNA]</scope>
    <source>
        <strain evidence="2 3">10-D-4</strain>
    </source>
</reference>
<feature type="transmembrane region" description="Helical" evidence="1">
    <location>
        <begin position="255"/>
        <end position="277"/>
    </location>
</feature>
<gene>
    <name evidence="2" type="ORF">A10D4_05452</name>
</gene>
<feature type="transmembrane region" description="Helical" evidence="1">
    <location>
        <begin position="385"/>
        <end position="406"/>
    </location>
</feature>
<name>K2K9L0_9GAMM</name>
<feature type="transmembrane region" description="Helical" evidence="1">
    <location>
        <begin position="134"/>
        <end position="152"/>
    </location>
</feature>
<comment type="caution">
    <text evidence="2">The sequence shown here is derived from an EMBL/GenBank/DDBJ whole genome shotgun (WGS) entry which is preliminary data.</text>
</comment>
<sequence>MSDDKALQDKLYQYLAEDEDARVCKDIPEQACNEQPRAFVLTLLSLTLTKLGDSLISARLVLPWMLSSLGAPAVFISALVPLRESLALLPQLVVAQQLRQQPVRKWFWVAGSLGQAVMLLAMAFALAWLSGDSLGWTVVLLLAGFSIARGVCSVAAKDVTGKTIAKSRRGRLSGVAASIAGLLSVLTALLIMLSPALTAQRWLFVLIVLVAACLWMMAAMTYAAIPEVKGATEGGGNALSEAVKSMRLVISNKRFGGFVLIRALLVSTAFAIPYLVVLVQREGAASITSLGGLMLASGLAGLLAGRFWGRWSDVASHQVMAAAAGLSVLTMLLALAAYYWATDWLASAVFAGLLMFLSAVAHHGARVGRKTYLIDMATQDNRAQLTAVSNTLMGIVLLLGLLLGWLDSALGVTAVLWLLIGVGGLATLGALKLASVSAKTSS</sequence>
<dbReference type="Proteomes" id="UP000014115">
    <property type="component" value="Unassembled WGS sequence"/>
</dbReference>
<feature type="transmembrane region" description="Helical" evidence="1">
    <location>
        <begin position="106"/>
        <end position="128"/>
    </location>
</feature>
<feature type="transmembrane region" description="Helical" evidence="1">
    <location>
        <begin position="412"/>
        <end position="434"/>
    </location>
</feature>
<feature type="transmembrane region" description="Helical" evidence="1">
    <location>
        <begin position="202"/>
        <end position="225"/>
    </location>
</feature>
<dbReference type="PANTHER" id="PTHR23526">
    <property type="entry name" value="INTEGRAL MEMBRANE TRANSPORT PROTEIN-RELATED"/>
    <property type="match status" value="1"/>
</dbReference>